<dbReference type="OrthoDB" id="10371281at2759"/>
<organism evidence="1">
    <name type="scientific">Oikopleura dioica</name>
    <name type="common">Tunicate</name>
    <dbReference type="NCBI Taxonomy" id="34765"/>
    <lineage>
        <taxon>Eukaryota</taxon>
        <taxon>Metazoa</taxon>
        <taxon>Chordata</taxon>
        <taxon>Tunicata</taxon>
        <taxon>Appendicularia</taxon>
        <taxon>Copelata</taxon>
        <taxon>Oikopleuridae</taxon>
        <taxon>Oikopleura</taxon>
    </lineage>
</organism>
<dbReference type="EMBL" id="FN653015">
    <property type="protein sequence ID" value="CBY20621.1"/>
    <property type="molecule type" value="Genomic_DNA"/>
</dbReference>
<protein>
    <submittedName>
        <fullName evidence="1">Uncharacterized protein</fullName>
    </submittedName>
</protein>
<gene>
    <name evidence="1" type="ORF">GSOID_T00000623001</name>
</gene>
<evidence type="ECO:0000313" key="1">
    <source>
        <dbReference type="EMBL" id="CBY20621.1"/>
    </source>
</evidence>
<accession>E4WS88</accession>
<keyword evidence="2" id="KW-1185">Reference proteome</keyword>
<dbReference type="Proteomes" id="UP000001307">
    <property type="component" value="Unassembled WGS sequence"/>
</dbReference>
<proteinExistence type="predicted"/>
<sequence>MSHVSVDYSVLSESGHSLRMQPQIPTLQLMRERNISVQRSLNVPFSDQGTSRSRFNRNPQYWNKDYLNRPSEPKLAKRYKNYFVVPKLKPIYPNKTPVPPRESTLNFLKRLNL</sequence>
<dbReference type="AlphaFoldDB" id="E4WS88"/>
<name>E4WS88_OIKDI</name>
<evidence type="ECO:0000313" key="2">
    <source>
        <dbReference type="Proteomes" id="UP000001307"/>
    </source>
</evidence>
<reference evidence="1" key="1">
    <citation type="journal article" date="2010" name="Science">
        <title>Plasticity of animal genome architecture unmasked by rapid evolution of a pelagic tunicate.</title>
        <authorList>
            <person name="Denoeud F."/>
            <person name="Henriet S."/>
            <person name="Mungpakdee S."/>
            <person name="Aury J.M."/>
            <person name="Da Silva C."/>
            <person name="Brinkmann H."/>
            <person name="Mikhaleva J."/>
            <person name="Olsen L.C."/>
            <person name="Jubin C."/>
            <person name="Canestro C."/>
            <person name="Bouquet J.M."/>
            <person name="Danks G."/>
            <person name="Poulain J."/>
            <person name="Campsteijn C."/>
            <person name="Adamski M."/>
            <person name="Cross I."/>
            <person name="Yadetie F."/>
            <person name="Muffato M."/>
            <person name="Louis A."/>
            <person name="Butcher S."/>
            <person name="Tsagkogeorga G."/>
            <person name="Konrad A."/>
            <person name="Singh S."/>
            <person name="Jensen M.F."/>
            <person name="Cong E.H."/>
            <person name="Eikeseth-Otteraa H."/>
            <person name="Noel B."/>
            <person name="Anthouard V."/>
            <person name="Porcel B.M."/>
            <person name="Kachouri-Lafond R."/>
            <person name="Nishino A."/>
            <person name="Ugolini M."/>
            <person name="Chourrout P."/>
            <person name="Nishida H."/>
            <person name="Aasland R."/>
            <person name="Huzurbazar S."/>
            <person name="Westhof E."/>
            <person name="Delsuc F."/>
            <person name="Lehrach H."/>
            <person name="Reinhardt R."/>
            <person name="Weissenbach J."/>
            <person name="Roy S.W."/>
            <person name="Artiguenave F."/>
            <person name="Postlethwait J.H."/>
            <person name="Manak J.R."/>
            <person name="Thompson E.M."/>
            <person name="Jaillon O."/>
            <person name="Du Pasquier L."/>
            <person name="Boudinot P."/>
            <person name="Liberles D.A."/>
            <person name="Volff J.N."/>
            <person name="Philippe H."/>
            <person name="Lenhard B."/>
            <person name="Roest Crollius H."/>
            <person name="Wincker P."/>
            <person name="Chourrout D."/>
        </authorList>
    </citation>
    <scope>NUCLEOTIDE SEQUENCE [LARGE SCALE GENOMIC DNA]</scope>
</reference>
<dbReference type="InParanoid" id="E4WS88"/>